<keyword evidence="5" id="KW-0378">Hydrolase</keyword>
<dbReference type="HAMAP" id="MF_01498">
    <property type="entry name" value="RadA_bact"/>
    <property type="match status" value="1"/>
</dbReference>
<dbReference type="InterPro" id="IPR020568">
    <property type="entry name" value="Ribosomal_Su5_D2-typ_SF"/>
</dbReference>
<dbReference type="GO" id="GO:0005524">
    <property type="term" value="F:ATP binding"/>
    <property type="evidence" value="ECO:0007669"/>
    <property type="project" value="UniProtKB-UniRule"/>
</dbReference>
<organism evidence="15 16">
    <name type="scientific">Candidatus Magasanikbacteria bacterium RIFCSPHIGHO2_02_FULL_47_14</name>
    <dbReference type="NCBI Taxonomy" id="1798680"/>
    <lineage>
        <taxon>Bacteria</taxon>
        <taxon>Candidatus Magasanikiibacteriota</taxon>
    </lineage>
</organism>
<keyword evidence="1 11" id="KW-0479">Metal-binding</keyword>
<keyword evidence="4 13" id="KW-0863">Zinc-finger</keyword>
<dbReference type="PANTHER" id="PTHR32472">
    <property type="entry name" value="DNA REPAIR PROTEIN RADA"/>
    <property type="match status" value="1"/>
</dbReference>
<feature type="region of interest" description="Lon-protease-like" evidence="11">
    <location>
        <begin position="349"/>
        <end position="449"/>
    </location>
</feature>
<accession>A0A1F6MB47</accession>
<evidence type="ECO:0000256" key="4">
    <source>
        <dbReference type="ARBA" id="ARBA00022771"/>
    </source>
</evidence>
<sequence>MAKNTSLFECQSCGAQFQKWVGRCLECGKWGTLKETVSAPQDARKAVATNRPGAMLQALADIQGKDLQRLQTTISEVDRILGGGVVPGSFILLGGEPGIGKSTLALQLALMIPQTLYISGEESVEQIKLRADRLMAKSQKQSVQIANETNVETIIATLMAHKPAVAVIDSIQTMYSEEVEGEPGNVSQVRACAVKLLACAKSSRTAIIIIGHVTKDGTMAGPRTLEHLVDTVLYLEGDRFHTMRLLRAVKNRFGSTDEVGMFTMDEHGLVEVPNPSALLLEERGEGMSGSVVTCLMEGTRPLLVEVQALVNKTTFGYPVRKASGFDINRLHVLIAVLERRVGLPLGQYDVHINVVGGVKANEPAADLAICLAVASAFKNKILGNDLAAFGEVGLGGEVRSVRLYEKRLKECEHIGMKRVITSRFNAKEKKKAAIQVVGVKNIEELISHV</sequence>
<dbReference type="PRINTS" id="PR01874">
    <property type="entry name" value="DNAREPAIRADA"/>
</dbReference>
<dbReference type="GO" id="GO:0003684">
    <property type="term" value="F:damaged DNA binding"/>
    <property type="evidence" value="ECO:0007669"/>
    <property type="project" value="InterPro"/>
</dbReference>
<dbReference type="InterPro" id="IPR014721">
    <property type="entry name" value="Ribsml_uS5_D2-typ_fold_subgr"/>
</dbReference>
<evidence type="ECO:0000256" key="13">
    <source>
        <dbReference type="RuleBase" id="RU003555"/>
    </source>
</evidence>
<evidence type="ECO:0000256" key="2">
    <source>
        <dbReference type="ARBA" id="ARBA00022741"/>
    </source>
</evidence>
<dbReference type="Gene3D" id="3.30.230.10">
    <property type="match status" value="1"/>
</dbReference>
<evidence type="ECO:0000256" key="12">
    <source>
        <dbReference type="NCBIfam" id="TIGR00416"/>
    </source>
</evidence>
<comment type="domain">
    <text evidence="11">The middle region has homology to RecA with ATPase motifs including the RadA KNRFG motif, while the C-terminus is homologous to Lon protease.</text>
</comment>
<keyword evidence="9 11" id="KW-0238">DNA-binding</keyword>
<evidence type="ECO:0000256" key="8">
    <source>
        <dbReference type="ARBA" id="ARBA00023016"/>
    </source>
</evidence>
<dbReference type="AlphaFoldDB" id="A0A1F6MB47"/>
<dbReference type="EMBL" id="MFQB01000005">
    <property type="protein sequence ID" value="OGH68856.1"/>
    <property type="molecule type" value="Genomic_DNA"/>
</dbReference>
<comment type="function">
    <text evidence="13">DNA-dependent ATPase involved in processing of recombination intermediates, plays a role in repairing DNA breaks. Stimulates the branch migration of RecA-mediated strand transfer reactions, allowing the 3' invading strand to extend heteroduplex DNA faster. Binds ssDNA in the presence of ADP but not other nucleotides, has ATPase activity that is stimulated by ssDNA and various branched DNA structures, but inhibited by SSB. Does not have RecA's homology-searching function.</text>
</comment>
<dbReference type="NCBIfam" id="TIGR00416">
    <property type="entry name" value="sms"/>
    <property type="match status" value="1"/>
</dbReference>
<dbReference type="Gene3D" id="3.40.50.300">
    <property type="entry name" value="P-loop containing nucleotide triphosphate hydrolases"/>
    <property type="match status" value="1"/>
</dbReference>
<dbReference type="InterPro" id="IPR003593">
    <property type="entry name" value="AAA+_ATPase"/>
</dbReference>
<dbReference type="SUPFAM" id="SSF54211">
    <property type="entry name" value="Ribosomal protein S5 domain 2-like"/>
    <property type="match status" value="1"/>
</dbReference>
<name>A0A1F6MB47_9BACT</name>
<dbReference type="InterPro" id="IPR008269">
    <property type="entry name" value="Lon_proteolytic"/>
</dbReference>
<feature type="short sequence motif" description="RadA KNRFG motif" evidence="11">
    <location>
        <begin position="250"/>
        <end position="254"/>
    </location>
</feature>
<dbReference type="GO" id="GO:0006508">
    <property type="term" value="P:proteolysis"/>
    <property type="evidence" value="ECO:0007669"/>
    <property type="project" value="InterPro"/>
</dbReference>
<keyword evidence="3 11" id="KW-0227">DNA damage</keyword>
<dbReference type="InterPro" id="IPR020588">
    <property type="entry name" value="RecA_ATP-bd"/>
</dbReference>
<comment type="caution">
    <text evidence="15">The sequence shown here is derived from an EMBL/GenBank/DDBJ whole genome shotgun (WGS) entry which is preliminary data.</text>
</comment>
<keyword evidence="10 11" id="KW-0234">DNA repair</keyword>
<gene>
    <name evidence="11" type="primary">radA</name>
    <name evidence="15" type="ORF">A3J66_02210</name>
</gene>
<dbReference type="SMART" id="SM00382">
    <property type="entry name" value="AAA"/>
    <property type="match status" value="1"/>
</dbReference>
<dbReference type="GO" id="GO:0008270">
    <property type="term" value="F:zinc ion binding"/>
    <property type="evidence" value="ECO:0007669"/>
    <property type="project" value="UniProtKB-KW"/>
</dbReference>
<reference evidence="15 16" key="1">
    <citation type="journal article" date="2016" name="Nat. Commun.">
        <title>Thousands of microbial genomes shed light on interconnected biogeochemical processes in an aquifer system.</title>
        <authorList>
            <person name="Anantharaman K."/>
            <person name="Brown C.T."/>
            <person name="Hug L.A."/>
            <person name="Sharon I."/>
            <person name="Castelle C.J."/>
            <person name="Probst A.J."/>
            <person name="Thomas B.C."/>
            <person name="Singh A."/>
            <person name="Wilkins M.J."/>
            <person name="Karaoz U."/>
            <person name="Brodie E.L."/>
            <person name="Williams K.H."/>
            <person name="Hubbard S.S."/>
            <person name="Banfield J.F."/>
        </authorList>
    </citation>
    <scope>NUCLEOTIDE SEQUENCE [LARGE SCALE GENOMIC DNA]</scope>
</reference>
<dbReference type="PROSITE" id="PS50162">
    <property type="entry name" value="RECA_2"/>
    <property type="match status" value="1"/>
</dbReference>
<evidence type="ECO:0000256" key="6">
    <source>
        <dbReference type="ARBA" id="ARBA00022833"/>
    </source>
</evidence>
<dbReference type="GO" id="GO:0140664">
    <property type="term" value="F:ATP-dependent DNA damage sensor activity"/>
    <property type="evidence" value="ECO:0007669"/>
    <property type="project" value="InterPro"/>
</dbReference>
<dbReference type="InterPro" id="IPR027417">
    <property type="entry name" value="P-loop_NTPase"/>
</dbReference>
<dbReference type="Pfam" id="PF05362">
    <property type="entry name" value="Lon_C"/>
    <property type="match status" value="1"/>
</dbReference>
<dbReference type="InterPro" id="IPR004504">
    <property type="entry name" value="DNA_repair_RadA"/>
</dbReference>
<dbReference type="InterPro" id="IPR041166">
    <property type="entry name" value="Rubredoxin_2"/>
</dbReference>
<keyword evidence="2 11" id="KW-0547">Nucleotide-binding</keyword>
<dbReference type="SUPFAM" id="SSF52540">
    <property type="entry name" value="P-loop containing nucleoside triphosphate hydrolases"/>
    <property type="match status" value="1"/>
</dbReference>
<dbReference type="Pfam" id="PF18073">
    <property type="entry name" value="Zn_ribbon_LapB"/>
    <property type="match status" value="1"/>
</dbReference>
<dbReference type="GO" id="GO:0005829">
    <property type="term" value="C:cytosol"/>
    <property type="evidence" value="ECO:0007669"/>
    <property type="project" value="TreeGrafter"/>
</dbReference>
<keyword evidence="7 11" id="KW-0067">ATP-binding</keyword>
<keyword evidence="8 11" id="KW-0346">Stress response</keyword>
<dbReference type="Pfam" id="PF13481">
    <property type="entry name" value="AAA_25"/>
    <property type="match status" value="1"/>
</dbReference>
<feature type="domain" description="RecA family profile 1" evidence="14">
    <location>
        <begin position="66"/>
        <end position="213"/>
    </location>
</feature>
<feature type="binding site" evidence="11">
    <location>
        <begin position="95"/>
        <end position="102"/>
    </location>
    <ligand>
        <name>ATP</name>
        <dbReference type="ChEBI" id="CHEBI:30616"/>
    </ligand>
</feature>
<evidence type="ECO:0000256" key="5">
    <source>
        <dbReference type="ARBA" id="ARBA00022801"/>
    </source>
</evidence>
<keyword evidence="6 13" id="KW-0862">Zinc</keyword>
<evidence type="ECO:0000256" key="3">
    <source>
        <dbReference type="ARBA" id="ARBA00022763"/>
    </source>
</evidence>
<dbReference type="GO" id="GO:0004252">
    <property type="term" value="F:serine-type endopeptidase activity"/>
    <property type="evidence" value="ECO:0007669"/>
    <property type="project" value="InterPro"/>
</dbReference>
<dbReference type="FunFam" id="3.40.50.300:FF:000050">
    <property type="entry name" value="DNA repair protein RadA"/>
    <property type="match status" value="1"/>
</dbReference>
<evidence type="ECO:0000256" key="11">
    <source>
        <dbReference type="HAMAP-Rule" id="MF_01498"/>
    </source>
</evidence>
<proteinExistence type="inferred from homology"/>
<dbReference type="Proteomes" id="UP000176282">
    <property type="component" value="Unassembled WGS sequence"/>
</dbReference>
<evidence type="ECO:0000259" key="14">
    <source>
        <dbReference type="PROSITE" id="PS50162"/>
    </source>
</evidence>
<evidence type="ECO:0000313" key="15">
    <source>
        <dbReference type="EMBL" id="OGH68856.1"/>
    </source>
</evidence>
<comment type="similarity">
    <text evidence="11 13">Belongs to the RecA family. RadA subfamily.</text>
</comment>
<evidence type="ECO:0000256" key="1">
    <source>
        <dbReference type="ARBA" id="ARBA00022723"/>
    </source>
</evidence>
<dbReference type="STRING" id="1798680.A3J66_02210"/>
<evidence type="ECO:0000313" key="16">
    <source>
        <dbReference type="Proteomes" id="UP000176282"/>
    </source>
</evidence>
<evidence type="ECO:0000256" key="10">
    <source>
        <dbReference type="ARBA" id="ARBA00023204"/>
    </source>
</evidence>
<dbReference type="CDD" id="cd01121">
    <property type="entry name" value="RadA_SMS_N"/>
    <property type="match status" value="1"/>
</dbReference>
<dbReference type="PANTHER" id="PTHR32472:SF10">
    <property type="entry name" value="DNA REPAIR PROTEIN RADA-LIKE PROTEIN"/>
    <property type="match status" value="1"/>
</dbReference>
<dbReference type="GO" id="GO:0000725">
    <property type="term" value="P:recombinational repair"/>
    <property type="evidence" value="ECO:0007669"/>
    <property type="project" value="UniProtKB-UniRule"/>
</dbReference>
<dbReference type="GO" id="GO:0004176">
    <property type="term" value="F:ATP-dependent peptidase activity"/>
    <property type="evidence" value="ECO:0007669"/>
    <property type="project" value="InterPro"/>
</dbReference>
<evidence type="ECO:0000256" key="7">
    <source>
        <dbReference type="ARBA" id="ARBA00022840"/>
    </source>
</evidence>
<evidence type="ECO:0000256" key="9">
    <source>
        <dbReference type="ARBA" id="ARBA00023125"/>
    </source>
</evidence>
<comment type="function">
    <text evidence="11">Plays a role in repairing double-strand DNA breaks, probably involving stabilizing or processing branched DNA or blocked replication forks.</text>
</comment>
<protein>
    <recommendedName>
        <fullName evidence="11 12">DNA repair protein RadA</fullName>
    </recommendedName>
</protein>